<dbReference type="EMBL" id="CP012403">
    <property type="protein sequence ID" value="ALG73586.1"/>
    <property type="molecule type" value="Genomic_DNA"/>
</dbReference>
<feature type="domain" description="Leucine-binding protein" evidence="7">
    <location>
        <begin position="40"/>
        <end position="389"/>
    </location>
</feature>
<gene>
    <name evidence="8" type="ORF">AL072_21625</name>
</gene>
<dbReference type="CDD" id="cd06343">
    <property type="entry name" value="PBP1_ABC_ligand_binding-like"/>
    <property type="match status" value="1"/>
</dbReference>
<organism evidence="8 9">
    <name type="scientific">Azospirillum thiophilum</name>
    <dbReference type="NCBI Taxonomy" id="528244"/>
    <lineage>
        <taxon>Bacteria</taxon>
        <taxon>Pseudomonadati</taxon>
        <taxon>Pseudomonadota</taxon>
        <taxon>Alphaproteobacteria</taxon>
        <taxon>Rhodospirillales</taxon>
        <taxon>Azospirillaceae</taxon>
        <taxon>Azospirillum</taxon>
    </lineage>
</organism>
<protein>
    <recommendedName>
        <fullName evidence="7">Leucine-binding protein domain-containing protein</fullName>
    </recommendedName>
</protein>
<keyword evidence="2" id="KW-0813">Transport</keyword>
<accession>A0AAC9EY51</accession>
<dbReference type="InterPro" id="IPR028082">
    <property type="entry name" value="Peripla_BP_I"/>
</dbReference>
<evidence type="ECO:0000313" key="8">
    <source>
        <dbReference type="EMBL" id="ALG73586.1"/>
    </source>
</evidence>
<feature type="region of interest" description="Disordered" evidence="5">
    <location>
        <begin position="396"/>
        <end position="417"/>
    </location>
</feature>
<name>A0AAC9EY51_9PROT</name>
<reference evidence="9" key="1">
    <citation type="submission" date="2015-12" db="EMBL/GenBank/DDBJ databases">
        <title>Complete Genome Sequence of Azospirillum thiophilum BV-S.</title>
        <authorList>
            <person name="Fomenkov A."/>
            <person name="Vincze T."/>
            <person name="Grabovich M."/>
            <person name="Dubinina G."/>
            <person name="Orlova M."/>
            <person name="Belousova E."/>
            <person name="Roberts R.J."/>
        </authorList>
    </citation>
    <scope>NUCLEOTIDE SEQUENCE [LARGE SCALE GENOMIC DNA]</scope>
    <source>
        <strain evidence="9">BV-S</strain>
    </source>
</reference>
<comment type="similarity">
    <text evidence="1">Belongs to the leucine-binding protein family.</text>
</comment>
<feature type="signal peptide" evidence="6">
    <location>
        <begin position="1"/>
        <end position="30"/>
    </location>
</feature>
<keyword evidence="3 6" id="KW-0732">Signal</keyword>
<evidence type="ECO:0000256" key="6">
    <source>
        <dbReference type="SAM" id="SignalP"/>
    </source>
</evidence>
<reference evidence="8 9" key="2">
    <citation type="journal article" date="2016" name="Genome Announc.">
        <title>Complete Genome Sequence of a Strain of Azospirillum thiophilum Isolated from a Sulfide Spring.</title>
        <authorList>
            <person name="Fomenkov A."/>
            <person name="Vincze T."/>
            <person name="Grabovich M."/>
            <person name="Anton B.P."/>
            <person name="Dubinina G."/>
            <person name="Orlova M."/>
            <person name="Belousova E."/>
            <person name="Roberts R.J."/>
        </authorList>
    </citation>
    <scope>NUCLEOTIDE SEQUENCE [LARGE SCALE GENOMIC DNA]</scope>
    <source>
        <strain evidence="8 9">BV-S</strain>
    </source>
</reference>
<evidence type="ECO:0000259" key="7">
    <source>
        <dbReference type="Pfam" id="PF13458"/>
    </source>
</evidence>
<dbReference type="KEGG" id="ati:AL072_21625"/>
<dbReference type="RefSeq" id="WP_045584263.1">
    <property type="nucleotide sequence ID" value="NZ_CP012403.1"/>
</dbReference>
<dbReference type="AlphaFoldDB" id="A0AAC9EY51"/>
<dbReference type="PANTHER" id="PTHR47235">
    <property type="entry name" value="BLR6548 PROTEIN"/>
    <property type="match status" value="1"/>
</dbReference>
<keyword evidence="9" id="KW-1185">Reference proteome</keyword>
<proteinExistence type="inferred from homology"/>
<evidence type="ECO:0000256" key="4">
    <source>
        <dbReference type="ARBA" id="ARBA00022970"/>
    </source>
</evidence>
<dbReference type="SUPFAM" id="SSF53822">
    <property type="entry name" value="Periplasmic binding protein-like I"/>
    <property type="match status" value="1"/>
</dbReference>
<dbReference type="Proteomes" id="UP000069935">
    <property type="component" value="Chromosome 3"/>
</dbReference>
<dbReference type="Pfam" id="PF13458">
    <property type="entry name" value="Peripla_BP_6"/>
    <property type="match status" value="1"/>
</dbReference>
<dbReference type="InterPro" id="IPR028081">
    <property type="entry name" value="Leu-bd"/>
</dbReference>
<sequence length="417" mass="43376">MNRQGTKGRRIAAGLGLAALLAAASGGASAQGMPGVTDTTIRIAVQDSLSGAYSQYGAPSLHGVRLVFDKVNAAGGLFGRKLEVVPEDDGCSSRQSVGLATKLVAEKSVLAVLGLTCSSAAVAVRDSVAGTTAIPFISFSSGGHTSSAPALGGLKPNVFFVATSVHAQGGGLVNFAMNRFKPARVAFIGQTDVYGKEGRQGVEDMLARYGQKLVADETMEPRATDASAQILKLRDAKPDVVIAFLYQVPAQTFLRQADELGFRATIVTSASVTDSSIYRSLPQSALDHYYGSTLASDVLNGPLLKPLLTELQAAYPKVTYNPLVASGVGAAEVLVEALRKAGREVTPETLVAELDRTRDVATSALSYPVTFSPENHMGGRGVHIYEVRAGVETSTMPGYWSGTEKADRPAGGPAGGN</sequence>
<feature type="chain" id="PRO_5041956829" description="Leucine-binding protein domain-containing protein" evidence="6">
    <location>
        <begin position="31"/>
        <end position="417"/>
    </location>
</feature>
<dbReference type="GO" id="GO:0006865">
    <property type="term" value="P:amino acid transport"/>
    <property type="evidence" value="ECO:0007669"/>
    <property type="project" value="UniProtKB-KW"/>
</dbReference>
<keyword evidence="4" id="KW-0029">Amino-acid transport</keyword>
<dbReference type="PRINTS" id="PR00337">
    <property type="entry name" value="LEUILEVALBP"/>
</dbReference>
<dbReference type="PANTHER" id="PTHR47235:SF1">
    <property type="entry name" value="BLR6548 PROTEIN"/>
    <property type="match status" value="1"/>
</dbReference>
<dbReference type="Gene3D" id="3.40.50.2300">
    <property type="match status" value="2"/>
</dbReference>
<evidence type="ECO:0000256" key="1">
    <source>
        <dbReference type="ARBA" id="ARBA00010062"/>
    </source>
</evidence>
<dbReference type="InterPro" id="IPR000709">
    <property type="entry name" value="Leu_Ile_Val-bd"/>
</dbReference>
<evidence type="ECO:0000313" key="9">
    <source>
        <dbReference type="Proteomes" id="UP000069935"/>
    </source>
</evidence>
<evidence type="ECO:0000256" key="3">
    <source>
        <dbReference type="ARBA" id="ARBA00022729"/>
    </source>
</evidence>
<evidence type="ECO:0000256" key="5">
    <source>
        <dbReference type="SAM" id="MobiDB-lite"/>
    </source>
</evidence>
<evidence type="ECO:0000256" key="2">
    <source>
        <dbReference type="ARBA" id="ARBA00022448"/>
    </source>
</evidence>